<dbReference type="AlphaFoldDB" id="A0ABD1P6M9"/>
<keyword evidence="3" id="KW-1185">Reference proteome</keyword>
<comment type="caution">
    <text evidence="2">The sequence shown here is derived from an EMBL/GenBank/DDBJ whole genome shotgun (WGS) entry which is preliminary data.</text>
</comment>
<dbReference type="GO" id="GO:0016757">
    <property type="term" value="F:glycosyltransferase activity"/>
    <property type="evidence" value="ECO:0007669"/>
    <property type="project" value="UniProtKB-KW"/>
</dbReference>
<dbReference type="Pfam" id="PF05691">
    <property type="entry name" value="Raffinose_syn"/>
    <property type="match status" value="4"/>
</dbReference>
<name>A0ABD1P6M9_9LAMI</name>
<evidence type="ECO:0000313" key="3">
    <source>
        <dbReference type="Proteomes" id="UP001604277"/>
    </source>
</evidence>
<keyword evidence="2" id="KW-0328">Glycosyltransferase</keyword>
<gene>
    <name evidence="2" type="ORF">Fot_54786</name>
</gene>
<keyword evidence="2" id="KW-0808">Transferase</keyword>
<dbReference type="EMBL" id="JBFOLJ010000022">
    <property type="protein sequence ID" value="KAL2459537.1"/>
    <property type="molecule type" value="Genomic_DNA"/>
</dbReference>
<keyword evidence="1" id="KW-0119">Carbohydrate metabolism</keyword>
<dbReference type="PANTHER" id="PTHR31268:SF37">
    <property type="entry name" value="GALACTINOL--SUCROSE GALACTOSYLTRANSFERASE"/>
    <property type="match status" value="1"/>
</dbReference>
<accession>A0ABD1P6M9</accession>
<dbReference type="PANTHER" id="PTHR31268">
    <property type="match status" value="1"/>
</dbReference>
<protein>
    <submittedName>
        <fullName evidence="2">Galactinol--sucrose galactosyltransferase 5</fullName>
    </submittedName>
</protein>
<reference evidence="3" key="1">
    <citation type="submission" date="2024-07" db="EMBL/GenBank/DDBJ databases">
        <title>Two chromosome-level genome assemblies of Korean endemic species Abeliophyllum distichum and Forsythia ovata (Oleaceae).</title>
        <authorList>
            <person name="Jang H."/>
        </authorList>
    </citation>
    <scope>NUCLEOTIDE SEQUENCE [LARGE SCALE GENOMIC DNA]</scope>
</reference>
<evidence type="ECO:0000256" key="1">
    <source>
        <dbReference type="ARBA" id="ARBA00023277"/>
    </source>
</evidence>
<organism evidence="2 3">
    <name type="scientific">Forsythia ovata</name>
    <dbReference type="NCBI Taxonomy" id="205694"/>
    <lineage>
        <taxon>Eukaryota</taxon>
        <taxon>Viridiplantae</taxon>
        <taxon>Streptophyta</taxon>
        <taxon>Embryophyta</taxon>
        <taxon>Tracheophyta</taxon>
        <taxon>Spermatophyta</taxon>
        <taxon>Magnoliopsida</taxon>
        <taxon>eudicotyledons</taxon>
        <taxon>Gunneridae</taxon>
        <taxon>Pentapetalae</taxon>
        <taxon>asterids</taxon>
        <taxon>lamiids</taxon>
        <taxon>Lamiales</taxon>
        <taxon>Oleaceae</taxon>
        <taxon>Forsythieae</taxon>
        <taxon>Forsythia</taxon>
    </lineage>
</organism>
<sequence>MDEDDPMFCYLISLIEGSFRASLQAGMYDDDVDICVESGSTKVCGYIHKGCGVGSWGCPPGLVLIDDGWQSICHDDDDPNQEGMNRTSAVAGAWRCYKKILGADRVELAKAYYKALTASVRKHFYGNGVIASMKHCNEFMFLGTEAISLGRGTISGVRIPQAIQTEHFGYKVAIWYTLPTTAYGWETSYNQIGTCFNLLIPVQNFMLPPGGPIYISDSVGKHNFQLLKSLILPDGSILRCQHYALPTRDCLFEDPLHDGKTMLKIWNLNKVFLEHSTVKEVDGAVSRRRKSASEFSVNVTYLASPKDIEWGHGRNPISLKRIEIFAVYKYKERKLRLVKASENHEITLHPFDYELFVVSPVKVLSRKLLQYAPIG</sequence>
<dbReference type="InterPro" id="IPR008811">
    <property type="entry name" value="Glycosyl_hydrolases_36"/>
</dbReference>
<evidence type="ECO:0000313" key="2">
    <source>
        <dbReference type="EMBL" id="KAL2459537.1"/>
    </source>
</evidence>
<proteinExistence type="predicted"/>
<dbReference type="Proteomes" id="UP001604277">
    <property type="component" value="Unassembled WGS sequence"/>
</dbReference>